<sequence>MVLQKMEIIFRVLSGLAWPCRQPRDLSSGSALGIRPAILGYDFCGKVLTTPPDSHFRPGDIIAGYTPTGIGRPAKYGTHQSYTVCPEGMAFLASVAGQRDPGFKKVFAMRNREVVIHPDVLPRPIVVPAREEDHRRA</sequence>
<accession>A0A317WHT0</accession>
<reference evidence="1 2" key="1">
    <citation type="submission" date="2016-12" db="EMBL/GenBank/DDBJ databases">
        <title>The genomes of Aspergillus section Nigri reveals drivers in fungal speciation.</title>
        <authorList>
            <consortium name="DOE Joint Genome Institute"/>
            <person name="Vesth T.C."/>
            <person name="Nybo J."/>
            <person name="Theobald S."/>
            <person name="Brandl J."/>
            <person name="Frisvad J.C."/>
            <person name="Nielsen K.F."/>
            <person name="Lyhne E.K."/>
            <person name="Kogle M.E."/>
            <person name="Kuo A."/>
            <person name="Riley R."/>
            <person name="Clum A."/>
            <person name="Nolan M."/>
            <person name="Lipzen A."/>
            <person name="Salamov A."/>
            <person name="Henrissat B."/>
            <person name="Wiebenga A."/>
            <person name="De Vries R.P."/>
            <person name="Grigoriev I.V."/>
            <person name="Mortensen U.H."/>
            <person name="Andersen M.R."/>
            <person name="Baker S.E."/>
        </authorList>
    </citation>
    <scope>NUCLEOTIDE SEQUENCE [LARGE SCALE GENOMIC DNA]</scope>
    <source>
        <strain evidence="1 2">CBS 117.55</strain>
    </source>
</reference>
<comment type="caution">
    <text evidence="1">The sequence shown here is derived from an EMBL/GenBank/DDBJ whole genome shotgun (WGS) entry which is preliminary data.</text>
</comment>
<name>A0A317WHT0_9EURO</name>
<proteinExistence type="predicted"/>
<dbReference type="GeneID" id="37063999"/>
<dbReference type="InterPro" id="IPR011032">
    <property type="entry name" value="GroES-like_sf"/>
</dbReference>
<dbReference type="STRING" id="1448321.A0A317WHT0"/>
<keyword evidence="2" id="KW-1185">Reference proteome</keyword>
<protein>
    <submittedName>
        <fullName evidence="1">Uncharacterized protein</fullName>
    </submittedName>
</protein>
<dbReference type="AlphaFoldDB" id="A0A317WHT0"/>
<dbReference type="Proteomes" id="UP000247233">
    <property type="component" value="Unassembled WGS sequence"/>
</dbReference>
<dbReference type="OrthoDB" id="10257049at2759"/>
<organism evidence="1 2">
    <name type="scientific">Aspergillus heteromorphus CBS 117.55</name>
    <dbReference type="NCBI Taxonomy" id="1448321"/>
    <lineage>
        <taxon>Eukaryota</taxon>
        <taxon>Fungi</taxon>
        <taxon>Dikarya</taxon>
        <taxon>Ascomycota</taxon>
        <taxon>Pezizomycotina</taxon>
        <taxon>Eurotiomycetes</taxon>
        <taxon>Eurotiomycetidae</taxon>
        <taxon>Eurotiales</taxon>
        <taxon>Aspergillaceae</taxon>
        <taxon>Aspergillus</taxon>
        <taxon>Aspergillus subgen. Circumdati</taxon>
    </lineage>
</organism>
<dbReference type="SUPFAM" id="SSF50129">
    <property type="entry name" value="GroES-like"/>
    <property type="match status" value="1"/>
</dbReference>
<dbReference type="RefSeq" id="XP_025400164.1">
    <property type="nucleotide sequence ID" value="XM_025541762.1"/>
</dbReference>
<evidence type="ECO:0000313" key="1">
    <source>
        <dbReference type="EMBL" id="PWY84822.1"/>
    </source>
</evidence>
<gene>
    <name evidence="1" type="ORF">BO70DRAFT_351961</name>
</gene>
<dbReference type="Gene3D" id="3.90.180.10">
    <property type="entry name" value="Medium-chain alcohol dehydrogenases, catalytic domain"/>
    <property type="match status" value="1"/>
</dbReference>
<dbReference type="VEuPathDB" id="FungiDB:BO70DRAFT_351961"/>
<dbReference type="EMBL" id="MSFL01000009">
    <property type="protein sequence ID" value="PWY84822.1"/>
    <property type="molecule type" value="Genomic_DNA"/>
</dbReference>
<evidence type="ECO:0000313" key="2">
    <source>
        <dbReference type="Proteomes" id="UP000247233"/>
    </source>
</evidence>